<keyword evidence="3" id="KW-1185">Reference proteome</keyword>
<evidence type="ECO:0000313" key="3">
    <source>
        <dbReference type="Proteomes" id="UP000216913"/>
    </source>
</evidence>
<dbReference type="RefSeq" id="WP_094799867.1">
    <property type="nucleotide sequence ID" value="NZ_NEVN01000005.1"/>
</dbReference>
<feature type="transmembrane region" description="Helical" evidence="1">
    <location>
        <begin position="61"/>
        <end position="79"/>
    </location>
</feature>
<evidence type="ECO:0000256" key="1">
    <source>
        <dbReference type="SAM" id="Phobius"/>
    </source>
</evidence>
<feature type="transmembrane region" description="Helical" evidence="1">
    <location>
        <begin position="7"/>
        <end position="24"/>
    </location>
</feature>
<proteinExistence type="predicted"/>
<name>A0A261TSA4_9BORD</name>
<dbReference type="Proteomes" id="UP000216913">
    <property type="component" value="Unassembled WGS sequence"/>
</dbReference>
<accession>A0A261TSA4</accession>
<dbReference type="AlphaFoldDB" id="A0A261TSA4"/>
<feature type="transmembrane region" description="Helical" evidence="1">
    <location>
        <begin position="85"/>
        <end position="104"/>
    </location>
</feature>
<gene>
    <name evidence="2" type="ORF">CAL25_10360</name>
</gene>
<sequence length="110" mass="11217">MSALKLAAAVMAAFAVVFAISGFYMTGTDAPLFVAAMALAGALFGGIAAPEIAPRSFRRAAWWQVGFATLGCLLVAALLGAGAEGFGLALVLGILIGWLAPVWVRHVTVP</sequence>
<keyword evidence="1" id="KW-0812">Transmembrane</keyword>
<protein>
    <submittedName>
        <fullName evidence="2">Uncharacterized protein</fullName>
    </submittedName>
</protein>
<feature type="transmembrane region" description="Helical" evidence="1">
    <location>
        <begin position="30"/>
        <end position="49"/>
    </location>
</feature>
<comment type="caution">
    <text evidence="2">The sequence shown here is derived from an EMBL/GenBank/DDBJ whole genome shotgun (WGS) entry which is preliminary data.</text>
</comment>
<organism evidence="2 3">
    <name type="scientific">Bordetella genomosp. 5</name>
    <dbReference type="NCBI Taxonomy" id="1395608"/>
    <lineage>
        <taxon>Bacteria</taxon>
        <taxon>Pseudomonadati</taxon>
        <taxon>Pseudomonadota</taxon>
        <taxon>Betaproteobacteria</taxon>
        <taxon>Burkholderiales</taxon>
        <taxon>Alcaligenaceae</taxon>
        <taxon>Bordetella</taxon>
    </lineage>
</organism>
<reference evidence="2 3" key="1">
    <citation type="submission" date="2017-05" db="EMBL/GenBank/DDBJ databases">
        <title>Complete and WGS of Bordetella genogroups.</title>
        <authorList>
            <person name="Spilker T."/>
            <person name="LiPuma J."/>
        </authorList>
    </citation>
    <scope>NUCLEOTIDE SEQUENCE [LARGE SCALE GENOMIC DNA]</scope>
    <source>
        <strain evidence="2 3">AU10456</strain>
    </source>
</reference>
<evidence type="ECO:0000313" key="2">
    <source>
        <dbReference type="EMBL" id="OZI51910.1"/>
    </source>
</evidence>
<keyword evidence="1" id="KW-0472">Membrane</keyword>
<keyword evidence="1" id="KW-1133">Transmembrane helix</keyword>
<dbReference type="EMBL" id="NEVP01000006">
    <property type="protein sequence ID" value="OZI51910.1"/>
    <property type="molecule type" value="Genomic_DNA"/>
</dbReference>